<dbReference type="PANTHER" id="PTHR24113:SF15">
    <property type="entry name" value="NACHT DOMAIN-CONTAINING PROTEIN"/>
    <property type="match status" value="1"/>
</dbReference>
<dbReference type="GO" id="GO:0048471">
    <property type="term" value="C:perinuclear region of cytoplasm"/>
    <property type="evidence" value="ECO:0007669"/>
    <property type="project" value="TreeGrafter"/>
</dbReference>
<dbReference type="InterPro" id="IPR027038">
    <property type="entry name" value="RanGap"/>
</dbReference>
<evidence type="ECO:0000313" key="3">
    <source>
        <dbReference type="Proteomes" id="UP000515908"/>
    </source>
</evidence>
<feature type="region of interest" description="Disordered" evidence="1">
    <location>
        <begin position="640"/>
        <end position="717"/>
    </location>
</feature>
<sequence length="717" mass="78214">MSDDDDLFAVTYTSTQLPALDPDNKMDSLFAALKARFSHYRRKSLAKKVGEEEASDTNNGFGPESIVSHHATNSSEAVRVSYSGLGDGNLMTSSILEKSDAARPADPIAAHGERGPLYWEERELYVAAEDLCTHINGGVNYRLLCNRYQQLTDVVLTLLKEDMALIKTVEIYPQGTCDSALQRLQKLLQESVTMLEKSGIEVPEKLHELTSIVHPESPLGADVSSTASGPAPEPHRASRRATMPGGSVSLDMQPVVLSDVNERSGIAVPPPCEEVNPDGSPICGLLQRGSITSTPTLSAANITAAQGKSPDLVSPLKTEKVPQPTKNPIIDFKTYGTQLSGLSSRADSPNAAASATPRPPSGRPPVRTFTRDEQSPPPTETSREPPQQDEADEEEEGYYLPADNAVHLMGKERIKKLEELYGEGYHLDGMQLLLDVLGVVYKREYDQGELSTPESAFTNLRKDFTTRVAPVFEHNSRTFVLSTTDTTPLRSTYLMECLASRVKPNNFLLEVLQKYPEREIDLLAMNMEPIKDSGLPPLMSILPALYRLKVLDLRLCQLTDEGVSYIAEGVRYHPSLEKIVLSNNDITDESVPHLLTIIHTVPKLSQLALYGCPLSQEAKALLGNEVESPNVHVVYTPHKNKKLSSVSSPRADSAPPNFAASTPAAPTGMYAAAASGGPRLPHVTTPVRPSTGAARRPSDPRSKKMLPPNRRNLQPKK</sequence>
<dbReference type="EMBL" id="LR877158">
    <property type="protein sequence ID" value="CAD2219597.1"/>
    <property type="molecule type" value="Genomic_DNA"/>
</dbReference>
<dbReference type="GO" id="GO:0005829">
    <property type="term" value="C:cytosol"/>
    <property type="evidence" value="ECO:0007669"/>
    <property type="project" value="TreeGrafter"/>
</dbReference>
<gene>
    <name evidence="2" type="ORF">ADEAN_000710600</name>
</gene>
<evidence type="ECO:0000256" key="1">
    <source>
        <dbReference type="SAM" id="MobiDB-lite"/>
    </source>
</evidence>
<proteinExistence type="predicted"/>
<dbReference type="GO" id="GO:0031267">
    <property type="term" value="F:small GTPase binding"/>
    <property type="evidence" value="ECO:0007669"/>
    <property type="project" value="TreeGrafter"/>
</dbReference>
<accession>A0A7G2CKI7</accession>
<evidence type="ECO:0000313" key="2">
    <source>
        <dbReference type="EMBL" id="CAD2219597.1"/>
    </source>
</evidence>
<feature type="compositionally biased region" description="Low complexity" evidence="1">
    <location>
        <begin position="662"/>
        <end position="674"/>
    </location>
</feature>
<organism evidence="2 3">
    <name type="scientific">Angomonas deanei</name>
    <dbReference type="NCBI Taxonomy" id="59799"/>
    <lineage>
        <taxon>Eukaryota</taxon>
        <taxon>Discoba</taxon>
        <taxon>Euglenozoa</taxon>
        <taxon>Kinetoplastea</taxon>
        <taxon>Metakinetoplastina</taxon>
        <taxon>Trypanosomatida</taxon>
        <taxon>Trypanosomatidae</taxon>
        <taxon>Strigomonadinae</taxon>
        <taxon>Angomonas</taxon>
    </lineage>
</organism>
<feature type="region of interest" description="Disordered" evidence="1">
    <location>
        <begin position="306"/>
        <end position="401"/>
    </location>
</feature>
<dbReference type="GO" id="GO:0006913">
    <property type="term" value="P:nucleocytoplasmic transport"/>
    <property type="evidence" value="ECO:0007669"/>
    <property type="project" value="TreeGrafter"/>
</dbReference>
<dbReference type="GO" id="GO:0005634">
    <property type="term" value="C:nucleus"/>
    <property type="evidence" value="ECO:0007669"/>
    <property type="project" value="TreeGrafter"/>
</dbReference>
<dbReference type="PANTHER" id="PTHR24113">
    <property type="entry name" value="RAN GTPASE-ACTIVATING PROTEIN 1"/>
    <property type="match status" value="1"/>
</dbReference>
<keyword evidence="3" id="KW-1185">Reference proteome</keyword>
<feature type="region of interest" description="Disordered" evidence="1">
    <location>
        <begin position="48"/>
        <end position="67"/>
    </location>
</feature>
<dbReference type="Proteomes" id="UP000515908">
    <property type="component" value="Chromosome 14"/>
</dbReference>
<protein>
    <submittedName>
        <fullName evidence="2">Leucine Rich repeat, putative</fullName>
    </submittedName>
</protein>
<dbReference type="InterPro" id="IPR001611">
    <property type="entry name" value="Leu-rich_rpt"/>
</dbReference>
<feature type="compositionally biased region" description="Polar residues" evidence="1">
    <location>
        <begin position="335"/>
        <end position="353"/>
    </location>
</feature>
<dbReference type="SMART" id="SM00368">
    <property type="entry name" value="LRR_RI"/>
    <property type="match status" value="2"/>
</dbReference>
<dbReference type="AlphaFoldDB" id="A0A7G2CKI7"/>
<dbReference type="InterPro" id="IPR032675">
    <property type="entry name" value="LRR_dom_sf"/>
</dbReference>
<feature type="region of interest" description="Disordered" evidence="1">
    <location>
        <begin position="217"/>
        <end position="249"/>
    </location>
</feature>
<dbReference type="VEuPathDB" id="TriTrypDB:ADEAN_000710600"/>
<dbReference type="Pfam" id="PF13516">
    <property type="entry name" value="LRR_6"/>
    <property type="match status" value="2"/>
</dbReference>
<dbReference type="SUPFAM" id="SSF52047">
    <property type="entry name" value="RNI-like"/>
    <property type="match status" value="1"/>
</dbReference>
<feature type="compositionally biased region" description="Acidic residues" evidence="1">
    <location>
        <begin position="387"/>
        <end position="397"/>
    </location>
</feature>
<dbReference type="GO" id="GO:0005096">
    <property type="term" value="F:GTPase activator activity"/>
    <property type="evidence" value="ECO:0007669"/>
    <property type="project" value="InterPro"/>
</dbReference>
<dbReference type="Gene3D" id="3.80.10.10">
    <property type="entry name" value="Ribonuclease Inhibitor"/>
    <property type="match status" value="1"/>
</dbReference>
<name>A0A7G2CKI7_9TRYP</name>
<reference evidence="2 3" key="1">
    <citation type="submission" date="2020-08" db="EMBL/GenBank/DDBJ databases">
        <authorList>
            <person name="Newling K."/>
            <person name="Davey J."/>
            <person name="Forrester S."/>
        </authorList>
    </citation>
    <scope>NUCLEOTIDE SEQUENCE [LARGE SCALE GENOMIC DNA]</scope>
    <source>
        <strain evidence="3">Crithidia deanei Carvalho (ATCC PRA-265)</strain>
    </source>
</reference>